<dbReference type="InterPro" id="IPR001214">
    <property type="entry name" value="SET_dom"/>
</dbReference>
<dbReference type="EMBL" id="JAPWTJ010000585">
    <property type="protein sequence ID" value="KAJ8977139.1"/>
    <property type="molecule type" value="Genomic_DNA"/>
</dbReference>
<keyword evidence="3" id="KW-0949">S-adenosyl-L-methionine</keyword>
<name>A0ABQ9JHS0_9CUCU</name>
<proteinExistence type="predicted"/>
<keyword evidence="1" id="KW-0489">Methyltransferase</keyword>
<dbReference type="PROSITE" id="PS50280">
    <property type="entry name" value="SET"/>
    <property type="match status" value="1"/>
</dbReference>
<dbReference type="Proteomes" id="UP001162164">
    <property type="component" value="Unassembled WGS sequence"/>
</dbReference>
<evidence type="ECO:0000256" key="2">
    <source>
        <dbReference type="ARBA" id="ARBA00022679"/>
    </source>
</evidence>
<evidence type="ECO:0000259" key="4">
    <source>
        <dbReference type="PROSITE" id="PS50280"/>
    </source>
</evidence>
<protein>
    <recommendedName>
        <fullName evidence="4">SET domain-containing protein</fullName>
    </recommendedName>
</protein>
<dbReference type="Pfam" id="PF00856">
    <property type="entry name" value="SET"/>
    <property type="match status" value="1"/>
</dbReference>
<dbReference type="PANTHER" id="PTHR46165:SF6">
    <property type="entry name" value="SET AND MYND DOMAIN-CONTAINING PROTEIN 4-LIKE PROTEIN"/>
    <property type="match status" value="1"/>
</dbReference>
<evidence type="ECO:0000256" key="3">
    <source>
        <dbReference type="ARBA" id="ARBA00022691"/>
    </source>
</evidence>
<dbReference type="PANTHER" id="PTHR46165">
    <property type="entry name" value="SET AND MYND DOMAIN-CONTAINING PROTEIN 4"/>
    <property type="match status" value="1"/>
</dbReference>
<evidence type="ECO:0000313" key="6">
    <source>
        <dbReference type="Proteomes" id="UP001162164"/>
    </source>
</evidence>
<dbReference type="InterPro" id="IPR052097">
    <property type="entry name" value="SET-MYND_domain_protein"/>
</dbReference>
<keyword evidence="6" id="KW-1185">Reference proteome</keyword>
<gene>
    <name evidence="5" type="ORF">NQ317_011675</name>
</gene>
<evidence type="ECO:0000313" key="5">
    <source>
        <dbReference type="EMBL" id="KAJ8977139.1"/>
    </source>
</evidence>
<organism evidence="5 6">
    <name type="scientific">Molorchus minor</name>
    <dbReference type="NCBI Taxonomy" id="1323400"/>
    <lineage>
        <taxon>Eukaryota</taxon>
        <taxon>Metazoa</taxon>
        <taxon>Ecdysozoa</taxon>
        <taxon>Arthropoda</taxon>
        <taxon>Hexapoda</taxon>
        <taxon>Insecta</taxon>
        <taxon>Pterygota</taxon>
        <taxon>Neoptera</taxon>
        <taxon>Endopterygota</taxon>
        <taxon>Coleoptera</taxon>
        <taxon>Polyphaga</taxon>
        <taxon>Cucujiformia</taxon>
        <taxon>Chrysomeloidea</taxon>
        <taxon>Cerambycidae</taxon>
        <taxon>Lamiinae</taxon>
        <taxon>Monochamini</taxon>
        <taxon>Molorchus</taxon>
    </lineage>
</organism>
<feature type="domain" description="SET" evidence="4">
    <location>
        <begin position="1"/>
        <end position="140"/>
    </location>
</feature>
<sequence>MVKKKHDVFRSDRYQELHTYFKTYDDVINTTILFFNAAHAKEIYYNIKDRTTLLQELNMSEIEVTEFIYCNLIISLITSIEIHEDKDGVNEPFSGGIYSFLSRYNHSCAPNCRRTYHGKIVAVRAVKDIKKGEQCFISYGPNYATVGFHLRQEFLKIHFSFICECKACKNRWPCFDYYTHKEVFHFLATLPEKYRGLQVISEITSLVLIWPKLKQNMDVYGNLVLDKLFKLQQSIDEPLLVLCIVEHMILFIMDQFGNRPIQS</sequence>
<keyword evidence="2" id="KW-0808">Transferase</keyword>
<dbReference type="SUPFAM" id="SSF82199">
    <property type="entry name" value="SET domain"/>
    <property type="match status" value="1"/>
</dbReference>
<evidence type="ECO:0000256" key="1">
    <source>
        <dbReference type="ARBA" id="ARBA00022603"/>
    </source>
</evidence>
<comment type="caution">
    <text evidence="5">The sequence shown here is derived from an EMBL/GenBank/DDBJ whole genome shotgun (WGS) entry which is preliminary data.</text>
</comment>
<dbReference type="Gene3D" id="2.170.270.10">
    <property type="entry name" value="SET domain"/>
    <property type="match status" value="1"/>
</dbReference>
<reference evidence="5" key="1">
    <citation type="journal article" date="2023" name="Insect Mol. Biol.">
        <title>Genome sequencing provides insights into the evolution of gene families encoding plant cell wall-degrading enzymes in longhorned beetles.</title>
        <authorList>
            <person name="Shin N.R."/>
            <person name="Okamura Y."/>
            <person name="Kirsch R."/>
            <person name="Pauchet Y."/>
        </authorList>
    </citation>
    <scope>NUCLEOTIDE SEQUENCE</scope>
    <source>
        <strain evidence="5">MMC_N1</strain>
    </source>
</reference>
<accession>A0ABQ9JHS0</accession>
<dbReference type="InterPro" id="IPR046341">
    <property type="entry name" value="SET_dom_sf"/>
</dbReference>